<keyword evidence="3" id="KW-1185">Reference proteome</keyword>
<reference evidence="3" key="1">
    <citation type="journal article" date="2019" name="Nat. Commun.">
        <title>The genome of broomcorn millet.</title>
        <authorList>
            <person name="Zou C."/>
            <person name="Miki D."/>
            <person name="Li D."/>
            <person name="Tang Q."/>
            <person name="Xiao L."/>
            <person name="Rajput S."/>
            <person name="Deng P."/>
            <person name="Jia W."/>
            <person name="Huang R."/>
            <person name="Zhang M."/>
            <person name="Sun Y."/>
            <person name="Hu J."/>
            <person name="Fu X."/>
            <person name="Schnable P.S."/>
            <person name="Li F."/>
            <person name="Zhang H."/>
            <person name="Feng B."/>
            <person name="Zhu X."/>
            <person name="Liu R."/>
            <person name="Schnable J.C."/>
            <person name="Zhu J.-K."/>
            <person name="Zhang H."/>
        </authorList>
    </citation>
    <scope>NUCLEOTIDE SEQUENCE [LARGE SCALE GENOMIC DNA]</scope>
</reference>
<accession>A0A3L6SZ60</accession>
<dbReference type="EMBL" id="PQIB02000003">
    <property type="protein sequence ID" value="RLN28444.1"/>
    <property type="molecule type" value="Genomic_DNA"/>
</dbReference>
<dbReference type="OrthoDB" id="408541at2759"/>
<dbReference type="Proteomes" id="UP000275267">
    <property type="component" value="Unassembled WGS sequence"/>
</dbReference>
<evidence type="ECO:0000313" key="2">
    <source>
        <dbReference type="EMBL" id="RLN28444.1"/>
    </source>
</evidence>
<protein>
    <submittedName>
        <fullName evidence="2">DTW domain-containing protein 2</fullName>
    </submittedName>
</protein>
<dbReference type="AlphaFoldDB" id="A0A3L6SZ60"/>
<organism evidence="2 3">
    <name type="scientific">Panicum miliaceum</name>
    <name type="common">Proso millet</name>
    <name type="synonym">Broomcorn millet</name>
    <dbReference type="NCBI Taxonomy" id="4540"/>
    <lineage>
        <taxon>Eukaryota</taxon>
        <taxon>Viridiplantae</taxon>
        <taxon>Streptophyta</taxon>
        <taxon>Embryophyta</taxon>
        <taxon>Tracheophyta</taxon>
        <taxon>Spermatophyta</taxon>
        <taxon>Magnoliopsida</taxon>
        <taxon>Liliopsida</taxon>
        <taxon>Poales</taxon>
        <taxon>Poaceae</taxon>
        <taxon>PACMAD clade</taxon>
        <taxon>Panicoideae</taxon>
        <taxon>Panicodae</taxon>
        <taxon>Paniceae</taxon>
        <taxon>Panicinae</taxon>
        <taxon>Panicum</taxon>
        <taxon>Panicum sect. Panicum</taxon>
    </lineage>
</organism>
<feature type="region of interest" description="Disordered" evidence="1">
    <location>
        <begin position="45"/>
        <end position="72"/>
    </location>
</feature>
<dbReference type="STRING" id="4540.A0A3L6SZ60"/>
<evidence type="ECO:0000256" key="1">
    <source>
        <dbReference type="SAM" id="MobiDB-lite"/>
    </source>
</evidence>
<proteinExistence type="predicted"/>
<gene>
    <name evidence="2" type="ORF">C2845_PM05G05840</name>
</gene>
<feature type="compositionally biased region" description="Polar residues" evidence="1">
    <location>
        <begin position="61"/>
        <end position="72"/>
    </location>
</feature>
<name>A0A3L6SZ60_PANMI</name>
<evidence type="ECO:0000313" key="3">
    <source>
        <dbReference type="Proteomes" id="UP000275267"/>
    </source>
</evidence>
<sequence length="72" mass="8179">MEVVARALRLLEVEGKGEEIEAMLGVLRAMVAFQAEHLQNQTLKPRVEMRKKKELKREELQSMSSGTGHEVC</sequence>
<comment type="caution">
    <text evidence="2">The sequence shown here is derived from an EMBL/GenBank/DDBJ whole genome shotgun (WGS) entry which is preliminary data.</text>
</comment>